<dbReference type="FunFam" id="3.30.70.330:FF:000378">
    <property type="entry name" value="Cleavage stimulating factor 64"/>
    <property type="match status" value="1"/>
</dbReference>
<reference evidence="7" key="1">
    <citation type="submission" date="2013-01" db="EMBL/GenBank/DDBJ databases">
        <title>Draft Genome Sequence of a Mulberry Tree, Morus notabilis C.K. Schneid.</title>
        <authorList>
            <person name="He N."/>
            <person name="Zhao S."/>
        </authorList>
    </citation>
    <scope>NUCLEOTIDE SEQUENCE</scope>
</reference>
<evidence type="ECO:0000313" key="7">
    <source>
        <dbReference type="Proteomes" id="UP000030645"/>
    </source>
</evidence>
<accession>W9QXJ1</accession>
<keyword evidence="3" id="KW-0694">RNA-binding</keyword>
<dbReference type="Gene3D" id="1.25.40.630">
    <property type="match status" value="1"/>
</dbReference>
<dbReference type="Gene3D" id="3.30.70.330">
    <property type="match status" value="1"/>
</dbReference>
<dbReference type="AlphaFoldDB" id="W9QXJ1"/>
<dbReference type="CDD" id="cd12398">
    <property type="entry name" value="RRM_CSTF2_RNA15_like"/>
    <property type="match status" value="1"/>
</dbReference>
<feature type="domain" description="RRM" evidence="5">
    <location>
        <begin position="8"/>
        <end position="86"/>
    </location>
</feature>
<proteinExistence type="predicted"/>
<gene>
    <name evidence="6" type="ORF">L484_016469</name>
</gene>
<keyword evidence="7" id="KW-1185">Reference proteome</keyword>
<comment type="subcellular location">
    <subcellularLocation>
        <location evidence="1">Nucleus</location>
    </subcellularLocation>
</comment>
<dbReference type="Pfam" id="PF00076">
    <property type="entry name" value="RRM_1"/>
    <property type="match status" value="1"/>
</dbReference>
<evidence type="ECO:0000256" key="2">
    <source>
        <dbReference type="ARBA" id="ARBA00023242"/>
    </source>
</evidence>
<dbReference type="FunFam" id="1.25.40.630:FF:000002">
    <property type="entry name" value="Cleavage stimulating factor 64"/>
    <property type="match status" value="1"/>
</dbReference>
<feature type="region of interest" description="Disordered" evidence="4">
    <location>
        <begin position="472"/>
        <end position="512"/>
    </location>
</feature>
<dbReference type="InterPro" id="IPR000504">
    <property type="entry name" value="RRM_dom"/>
</dbReference>
<feature type="region of interest" description="Disordered" evidence="4">
    <location>
        <begin position="83"/>
        <end position="117"/>
    </location>
</feature>
<dbReference type="KEGG" id="mnt:21399516"/>
<dbReference type="PANTHER" id="PTHR45735:SF2">
    <property type="entry name" value="CLEAVAGE STIMULATION FACTOR SUBUNIT 2"/>
    <property type="match status" value="1"/>
</dbReference>
<dbReference type="InterPro" id="IPR026896">
    <property type="entry name" value="CSTF_C"/>
</dbReference>
<dbReference type="InterPro" id="IPR038192">
    <property type="entry name" value="CSTF_C_sf"/>
</dbReference>
<dbReference type="SMART" id="SM00360">
    <property type="entry name" value="RRM"/>
    <property type="match status" value="1"/>
</dbReference>
<dbReference type="EMBL" id="KE344346">
    <property type="protein sequence ID" value="EXB57416.1"/>
    <property type="molecule type" value="Genomic_DNA"/>
</dbReference>
<feature type="compositionally biased region" description="Basic and acidic residues" evidence="4">
    <location>
        <begin position="83"/>
        <end position="97"/>
    </location>
</feature>
<evidence type="ECO:0000313" key="6">
    <source>
        <dbReference type="EMBL" id="EXB57416.1"/>
    </source>
</evidence>
<dbReference type="GO" id="GO:0003729">
    <property type="term" value="F:mRNA binding"/>
    <property type="evidence" value="ECO:0007669"/>
    <property type="project" value="TreeGrafter"/>
</dbReference>
<evidence type="ECO:0000256" key="4">
    <source>
        <dbReference type="SAM" id="MobiDB-lite"/>
    </source>
</evidence>
<dbReference type="Pfam" id="PF14304">
    <property type="entry name" value="CSTF_C"/>
    <property type="match status" value="1"/>
</dbReference>
<dbReference type="Gene3D" id="1.10.20.70">
    <property type="entry name" value="Transcription termination and cleavage factor, C-terminal domain"/>
    <property type="match status" value="1"/>
</dbReference>
<dbReference type="GO" id="GO:0031124">
    <property type="term" value="P:mRNA 3'-end processing"/>
    <property type="evidence" value="ECO:0007669"/>
    <property type="project" value="InterPro"/>
</dbReference>
<name>W9QXJ1_9ROSA</name>
<evidence type="ECO:0000256" key="1">
    <source>
        <dbReference type="ARBA" id="ARBA00004123"/>
    </source>
</evidence>
<evidence type="ECO:0000256" key="3">
    <source>
        <dbReference type="PROSITE-ProRule" id="PRU00176"/>
    </source>
</evidence>
<dbReference type="PROSITE" id="PS50102">
    <property type="entry name" value="RRM"/>
    <property type="match status" value="1"/>
</dbReference>
<dbReference type="Proteomes" id="UP000030645">
    <property type="component" value="Unassembled WGS sequence"/>
</dbReference>
<dbReference type="InterPro" id="IPR035979">
    <property type="entry name" value="RBD_domain_sf"/>
</dbReference>
<dbReference type="PANTHER" id="PTHR45735">
    <property type="entry name" value="CLEAVAGE STIMULATION FACTOR SUBUNIT 2"/>
    <property type="match status" value="1"/>
</dbReference>
<dbReference type="GO" id="GO:0005847">
    <property type="term" value="C:mRNA cleavage and polyadenylation specificity factor complex"/>
    <property type="evidence" value="ECO:0007669"/>
    <property type="project" value="TreeGrafter"/>
</dbReference>
<dbReference type="STRING" id="981085.W9QXJ1"/>
<dbReference type="InterPro" id="IPR025742">
    <property type="entry name" value="CSTF2_hinge"/>
</dbReference>
<evidence type="ECO:0000259" key="5">
    <source>
        <dbReference type="PROSITE" id="PS50102"/>
    </source>
</evidence>
<dbReference type="Pfam" id="PF14327">
    <property type="entry name" value="CSTF2_hinge"/>
    <property type="match status" value="1"/>
</dbReference>
<keyword evidence="2" id="KW-0539">Nucleus</keyword>
<dbReference type="eggNOG" id="KOG0108">
    <property type="taxonomic scope" value="Eukaryota"/>
</dbReference>
<dbReference type="InterPro" id="IPR012677">
    <property type="entry name" value="Nucleotide-bd_a/b_plait_sf"/>
</dbReference>
<dbReference type="OrthoDB" id="272703at2759"/>
<organism evidence="6 7">
    <name type="scientific">Morus notabilis</name>
    <dbReference type="NCBI Taxonomy" id="981085"/>
    <lineage>
        <taxon>Eukaryota</taxon>
        <taxon>Viridiplantae</taxon>
        <taxon>Streptophyta</taxon>
        <taxon>Embryophyta</taxon>
        <taxon>Tracheophyta</taxon>
        <taxon>Spermatophyta</taxon>
        <taxon>Magnoliopsida</taxon>
        <taxon>eudicotyledons</taxon>
        <taxon>Gunneridae</taxon>
        <taxon>Pentapetalae</taxon>
        <taxon>rosids</taxon>
        <taxon>fabids</taxon>
        <taxon>Rosales</taxon>
        <taxon>Moraceae</taxon>
        <taxon>Moreae</taxon>
        <taxon>Morus</taxon>
    </lineage>
</organism>
<sequence>MASSSQHRCVFVGNIPYDATEEQLIEICQEVGPVVSFRLVIDRETGKPKGYGFCEYKDEETALSARRNLQGYEINGRQLRVDFAENDKGADRNREQGRGGPGFAPSVDPSKQVGAPAVHGESAQHQPIGLHIAITGAAVMAGALGGPQAGVQGQLALANDPLTLHLAKMSRSQLNEIISELKGMATRNKELARQLLLARPQLPKALFQAQIMLGMVTPQVLQTPNLRQGSVQDSQTGQVPAMQPLSMRPPLAQSSMQSGLFPKVEEGHVSIVPQNSLARNQFSSPIQLPMPPRVQLPQPVSEHALQQASLPGHSLVSSFTPLHPHSSSSLSIRPQIQVAKSSINQQLQPPQLKNLIQVGAANLGHSTQMVHPNATIQPSTLSHHSSLDAGYKPGPSISSGTSRPISRDADRSVQVSGDSTWAHRSNINSNFSMRLAEKTSFIPDPMASVDRPSKMIKLDNRTLPVASLNLYNANGSTPPQPPEAASLPASTVPKSEARESGKQISQSQLPSEVESALLQQVLNLTPEQLSSLPPEQQQQVIQLQQMLKGATP</sequence>
<protein>
    <submittedName>
        <fullName evidence="6">Cleavage stimulation factor subunit 2</fullName>
    </submittedName>
</protein>
<feature type="region of interest" description="Disordered" evidence="4">
    <location>
        <begin position="377"/>
        <end position="417"/>
    </location>
</feature>
<dbReference type="SUPFAM" id="SSF54928">
    <property type="entry name" value="RNA-binding domain, RBD"/>
    <property type="match status" value="1"/>
</dbReference>
<dbReference type="FunFam" id="1.10.20.70:FF:000002">
    <property type="entry name" value="Related to Cleavage stimulation factor"/>
    <property type="match status" value="1"/>
</dbReference>